<reference evidence="1" key="1">
    <citation type="submission" date="2019-06" db="EMBL/GenBank/DDBJ databases">
        <title>Complete mitochondrial genome sequencing of NWB CMS and Normal type.</title>
        <authorList>
            <person name="Zhang L."/>
            <person name="Wang Q."/>
            <person name="Wang Y."/>
        </authorList>
    </citation>
    <scope>NUCLEOTIDE SEQUENCE</scope>
    <source>
        <strain evidence="1">YB-A</strain>
        <strain evidence="2">YB-B</strain>
    </source>
</reference>
<name>A0A650GBU5_RAPSA</name>
<dbReference type="EMBL" id="MN056360">
    <property type="protein sequence ID" value="QGW48407.1"/>
    <property type="molecule type" value="Genomic_DNA"/>
</dbReference>
<keyword evidence="1" id="KW-0496">Mitochondrion</keyword>
<sequence length="99" mass="10688">MLCVLHFRTSQRENVLFPLTFCLIRGAKKAVGTPATAILGKPKELAKARDAVSLLAFGEEKAEKKTSFTKVFVLPASLLAKALLYEDKGGIPVGRPTTT</sequence>
<accession>A0A650GBU5</accession>
<gene>
    <name evidence="1" type="primary">orf99b</name>
</gene>
<protein>
    <submittedName>
        <fullName evidence="1">Uncharacterized protein</fullName>
    </submittedName>
</protein>
<dbReference type="AlphaFoldDB" id="A0A650GBU5"/>
<geneLocation type="mitochondrion" evidence="1"/>
<evidence type="ECO:0000313" key="2">
    <source>
        <dbReference type="EMBL" id="QGW48644.1"/>
    </source>
</evidence>
<organism evidence="1">
    <name type="scientific">Raphanus sativus</name>
    <name type="common">Radish</name>
    <name type="synonym">Raphanus raphanistrum var. sativus</name>
    <dbReference type="NCBI Taxonomy" id="3726"/>
    <lineage>
        <taxon>Eukaryota</taxon>
        <taxon>Viridiplantae</taxon>
        <taxon>Streptophyta</taxon>
        <taxon>Embryophyta</taxon>
        <taxon>Tracheophyta</taxon>
        <taxon>Spermatophyta</taxon>
        <taxon>Magnoliopsida</taxon>
        <taxon>eudicotyledons</taxon>
        <taxon>Gunneridae</taxon>
        <taxon>Pentapetalae</taxon>
        <taxon>rosids</taxon>
        <taxon>malvids</taxon>
        <taxon>Brassicales</taxon>
        <taxon>Brassicaceae</taxon>
        <taxon>Brassiceae</taxon>
        <taxon>Raphanus</taxon>
    </lineage>
</organism>
<evidence type="ECO:0000313" key="1">
    <source>
        <dbReference type="EMBL" id="QGW48407.1"/>
    </source>
</evidence>
<dbReference type="EMBL" id="MN056359">
    <property type="protein sequence ID" value="QGW48644.1"/>
    <property type="molecule type" value="Genomic_DNA"/>
</dbReference>
<proteinExistence type="predicted"/>